<gene>
    <name evidence="2" type="ORF">MHY01S_32110</name>
</gene>
<keyword evidence="1" id="KW-0812">Transmembrane</keyword>
<sequence>MEATRIQIAALWTVVMYNIAFAHIIGFIHTGTLQQIMQGSLGLTVTPGLLLLFSVLPQVPIA</sequence>
<evidence type="ECO:0000313" key="2">
    <source>
        <dbReference type="EMBL" id="GEM85045.1"/>
    </source>
</evidence>
<accession>A0A511R630</accession>
<feature type="transmembrane region" description="Helical" evidence="1">
    <location>
        <begin position="6"/>
        <end position="28"/>
    </location>
</feature>
<dbReference type="OrthoDB" id="1551186at2"/>
<dbReference type="Proteomes" id="UP000321197">
    <property type="component" value="Unassembled WGS sequence"/>
</dbReference>
<keyword evidence="1" id="KW-0472">Membrane</keyword>
<reference evidence="2 3" key="1">
    <citation type="submission" date="2019-07" db="EMBL/GenBank/DDBJ databases">
        <title>Whole genome shotgun sequence of Meiothermus hypogaeus NBRC 106114.</title>
        <authorList>
            <person name="Hosoyama A."/>
            <person name="Uohara A."/>
            <person name="Ohji S."/>
            <person name="Ichikawa N."/>
        </authorList>
    </citation>
    <scope>NUCLEOTIDE SEQUENCE [LARGE SCALE GENOMIC DNA]</scope>
    <source>
        <strain evidence="2 3">NBRC 106114</strain>
    </source>
</reference>
<evidence type="ECO:0000256" key="1">
    <source>
        <dbReference type="SAM" id="Phobius"/>
    </source>
</evidence>
<dbReference type="RefSeq" id="WP_147075562.1">
    <property type="nucleotide sequence ID" value="NZ_BJXL01000164.1"/>
</dbReference>
<organism evidence="2 3">
    <name type="scientific">Meiothermus hypogaeus NBRC 106114</name>
    <dbReference type="NCBI Taxonomy" id="1227553"/>
    <lineage>
        <taxon>Bacteria</taxon>
        <taxon>Thermotogati</taxon>
        <taxon>Deinococcota</taxon>
        <taxon>Deinococci</taxon>
        <taxon>Thermales</taxon>
        <taxon>Thermaceae</taxon>
        <taxon>Meiothermus</taxon>
    </lineage>
</organism>
<proteinExistence type="predicted"/>
<evidence type="ECO:0000313" key="3">
    <source>
        <dbReference type="Proteomes" id="UP000321197"/>
    </source>
</evidence>
<dbReference type="AlphaFoldDB" id="A0A511R630"/>
<feature type="transmembrane region" description="Helical" evidence="1">
    <location>
        <begin position="40"/>
        <end position="59"/>
    </location>
</feature>
<protein>
    <submittedName>
        <fullName evidence="2">Uncharacterized protein</fullName>
    </submittedName>
</protein>
<dbReference type="EMBL" id="BJXL01000164">
    <property type="protein sequence ID" value="GEM85045.1"/>
    <property type="molecule type" value="Genomic_DNA"/>
</dbReference>
<name>A0A511R630_9DEIN</name>
<comment type="caution">
    <text evidence="2">The sequence shown here is derived from an EMBL/GenBank/DDBJ whole genome shotgun (WGS) entry which is preliminary data.</text>
</comment>
<keyword evidence="1" id="KW-1133">Transmembrane helix</keyword>